<dbReference type="EMBL" id="CM001022">
    <property type="protein sequence ID" value="EFQ24312.1"/>
    <property type="molecule type" value="Genomic_DNA"/>
</dbReference>
<name>E3CWF7_9BACT</name>
<dbReference type="PANTHER" id="PTHR43537">
    <property type="entry name" value="TRANSCRIPTIONAL REGULATOR, GNTR FAMILY"/>
    <property type="match status" value="1"/>
</dbReference>
<gene>
    <name evidence="6" type="ORF">Apau_1898</name>
</gene>
<evidence type="ECO:0000313" key="7">
    <source>
        <dbReference type="Proteomes" id="UP000005096"/>
    </source>
</evidence>
<keyword evidence="1" id="KW-0805">Transcription regulation</keyword>
<accession>E3CWF7</accession>
<dbReference type="eggNOG" id="COG1802">
    <property type="taxonomic scope" value="Bacteria"/>
</dbReference>
<dbReference type="SMART" id="SM00345">
    <property type="entry name" value="HTH_GNTR"/>
    <property type="match status" value="1"/>
</dbReference>
<dbReference type="Gene3D" id="1.10.10.10">
    <property type="entry name" value="Winged helix-like DNA-binding domain superfamily/Winged helix DNA-binding domain"/>
    <property type="match status" value="1"/>
</dbReference>
<evidence type="ECO:0000256" key="3">
    <source>
        <dbReference type="ARBA" id="ARBA00023163"/>
    </source>
</evidence>
<sequence length="225" mass="25954">MPQKSLNAEERAYRSIIKLILSGFYRPGDFLLEVELAERLQMSRTPVSRALARLVVEGFLDKMPKKGCFIPVPTPEDAAQVFRARIAVESEAAAGAARLATEEEIRHLEDLVAQDEEAVRTLAKESFSAINEALHLGIARASRNAYLERWCRYIFWRSNLYVFYLDSFYRSVERSQVPPQKTPAQHRTLVQAIREHDPEEAARLMRVHIERSYEVLLFRPEDPRP</sequence>
<feature type="coiled-coil region" evidence="4">
    <location>
        <begin position="98"/>
        <end position="125"/>
    </location>
</feature>
<dbReference type="InterPro" id="IPR011711">
    <property type="entry name" value="GntR_C"/>
</dbReference>
<dbReference type="SUPFAM" id="SSF46785">
    <property type="entry name" value="Winged helix' DNA-binding domain"/>
    <property type="match status" value="1"/>
</dbReference>
<keyword evidence="4" id="KW-0175">Coiled coil</keyword>
<evidence type="ECO:0000256" key="4">
    <source>
        <dbReference type="SAM" id="Coils"/>
    </source>
</evidence>
<dbReference type="RefSeq" id="WP_006301545.1">
    <property type="nucleotide sequence ID" value="NZ_CM001022.1"/>
</dbReference>
<dbReference type="SUPFAM" id="SSF48008">
    <property type="entry name" value="GntR ligand-binding domain-like"/>
    <property type="match status" value="1"/>
</dbReference>
<dbReference type="GO" id="GO:0003677">
    <property type="term" value="F:DNA binding"/>
    <property type="evidence" value="ECO:0007669"/>
    <property type="project" value="UniProtKB-KW"/>
</dbReference>
<keyword evidence="3" id="KW-0804">Transcription</keyword>
<dbReference type="Pfam" id="PF00392">
    <property type="entry name" value="GntR"/>
    <property type="match status" value="1"/>
</dbReference>
<protein>
    <submittedName>
        <fullName evidence="6">Transcriptional regulator, GntR family</fullName>
    </submittedName>
</protein>
<reference evidence="6 7" key="1">
    <citation type="journal article" date="2010" name="Stand. Genomic Sci.">
        <title>Non-contiguous finished genome sequence of Aminomonas paucivorans type strain (GLU-3).</title>
        <authorList>
            <person name="Pitluck S."/>
            <person name="Yasawong M."/>
            <person name="Held B."/>
            <person name="Lapidus A."/>
            <person name="Nolan M."/>
            <person name="Copeland A."/>
            <person name="Lucas S."/>
            <person name="Del Rio T.G."/>
            <person name="Tice H."/>
            <person name="Cheng J.F."/>
            <person name="Chertkov O."/>
            <person name="Goodwin L."/>
            <person name="Tapia R."/>
            <person name="Han C."/>
            <person name="Liolios K."/>
            <person name="Ivanova N."/>
            <person name="Mavromatis K."/>
            <person name="Ovchinnikova G."/>
            <person name="Pati A."/>
            <person name="Chen A."/>
            <person name="Palaniappan K."/>
            <person name="Land M."/>
            <person name="Hauser L."/>
            <person name="Chang Y.J."/>
            <person name="Jeffries C.D."/>
            <person name="Pukall R."/>
            <person name="Spring S."/>
            <person name="Rohde M."/>
            <person name="Sikorski J."/>
            <person name="Goker M."/>
            <person name="Woyke T."/>
            <person name="Bristow J."/>
            <person name="Eisen J.A."/>
            <person name="Markowitz V."/>
            <person name="Hugenholtz P."/>
            <person name="Kyrpides N.C."/>
            <person name="Klenk H.P."/>
        </authorList>
    </citation>
    <scope>NUCLEOTIDE SEQUENCE [LARGE SCALE GENOMIC DNA]</scope>
    <source>
        <strain evidence="6 7">DSM 12260</strain>
    </source>
</reference>
<dbReference type="SMART" id="SM00895">
    <property type="entry name" value="FCD"/>
    <property type="match status" value="1"/>
</dbReference>
<keyword evidence="7" id="KW-1185">Reference proteome</keyword>
<dbReference type="Proteomes" id="UP000005096">
    <property type="component" value="Chromosome"/>
</dbReference>
<dbReference type="OrthoDB" id="5093at2"/>
<dbReference type="InterPro" id="IPR008920">
    <property type="entry name" value="TF_FadR/GntR_C"/>
</dbReference>
<dbReference type="PROSITE" id="PS50949">
    <property type="entry name" value="HTH_GNTR"/>
    <property type="match status" value="1"/>
</dbReference>
<dbReference type="PaxDb" id="584708-Apau_1898"/>
<feature type="domain" description="HTH gntR-type" evidence="5">
    <location>
        <begin position="6"/>
        <end position="73"/>
    </location>
</feature>
<evidence type="ECO:0000256" key="2">
    <source>
        <dbReference type="ARBA" id="ARBA00023125"/>
    </source>
</evidence>
<dbReference type="Pfam" id="PF07729">
    <property type="entry name" value="FCD"/>
    <property type="match status" value="1"/>
</dbReference>
<dbReference type="GO" id="GO:0003700">
    <property type="term" value="F:DNA-binding transcription factor activity"/>
    <property type="evidence" value="ECO:0007669"/>
    <property type="project" value="InterPro"/>
</dbReference>
<dbReference type="HOGENOM" id="CLU_017584_5_0_0"/>
<keyword evidence="2" id="KW-0238">DNA-binding</keyword>
<dbReference type="InterPro" id="IPR036388">
    <property type="entry name" value="WH-like_DNA-bd_sf"/>
</dbReference>
<evidence type="ECO:0000259" key="5">
    <source>
        <dbReference type="PROSITE" id="PS50949"/>
    </source>
</evidence>
<evidence type="ECO:0000256" key="1">
    <source>
        <dbReference type="ARBA" id="ARBA00023015"/>
    </source>
</evidence>
<organism evidence="6 7">
    <name type="scientific">Aminomonas paucivorans DSM 12260</name>
    <dbReference type="NCBI Taxonomy" id="584708"/>
    <lineage>
        <taxon>Bacteria</taxon>
        <taxon>Thermotogati</taxon>
        <taxon>Synergistota</taxon>
        <taxon>Synergistia</taxon>
        <taxon>Synergistales</taxon>
        <taxon>Synergistaceae</taxon>
        <taxon>Aminomonas</taxon>
    </lineage>
</organism>
<dbReference type="InterPro" id="IPR000524">
    <property type="entry name" value="Tscrpt_reg_HTH_GntR"/>
</dbReference>
<proteinExistence type="predicted"/>
<dbReference type="STRING" id="584708.Apau_1898"/>
<evidence type="ECO:0000313" key="6">
    <source>
        <dbReference type="EMBL" id="EFQ24312.1"/>
    </source>
</evidence>
<dbReference type="AlphaFoldDB" id="E3CWF7"/>
<dbReference type="InterPro" id="IPR036390">
    <property type="entry name" value="WH_DNA-bd_sf"/>
</dbReference>
<dbReference type="PANTHER" id="PTHR43537:SF5">
    <property type="entry name" value="UXU OPERON TRANSCRIPTIONAL REGULATOR"/>
    <property type="match status" value="1"/>
</dbReference>
<dbReference type="CDD" id="cd07377">
    <property type="entry name" value="WHTH_GntR"/>
    <property type="match status" value="1"/>
</dbReference>
<dbReference type="Gene3D" id="1.20.120.530">
    <property type="entry name" value="GntR ligand-binding domain-like"/>
    <property type="match status" value="1"/>
</dbReference>